<name>A0AAN8W0H0_9MAGN</name>
<reference evidence="1 2" key="1">
    <citation type="submission" date="2023-12" db="EMBL/GenBank/DDBJ databases">
        <title>A high-quality genome assembly for Dillenia turbinata (Dilleniales).</title>
        <authorList>
            <person name="Chanderbali A."/>
        </authorList>
    </citation>
    <scope>NUCLEOTIDE SEQUENCE [LARGE SCALE GENOMIC DNA]</scope>
    <source>
        <strain evidence="1">LSX21</strain>
        <tissue evidence="1">Leaf</tissue>
    </source>
</reference>
<accession>A0AAN8W0H0</accession>
<proteinExistence type="predicted"/>
<dbReference type="Gene3D" id="2.20.25.690">
    <property type="match status" value="1"/>
</dbReference>
<sequence>FWVDPAAAGLQVTSDGKPKILDVIDWYLSSNVRSNVLHGHRTLVLASIRSRDIDTSTVVKAPADGCIRGSSGASMPVNSSWKNPSGEWHVGCQLVYELFTNILNKKWDEKNQEAIAVAIKHLDEFDECKRAC</sequence>
<evidence type="ECO:0000313" key="2">
    <source>
        <dbReference type="Proteomes" id="UP001370490"/>
    </source>
</evidence>
<feature type="non-terminal residue" evidence="1">
    <location>
        <position position="132"/>
    </location>
</feature>
<dbReference type="EMBL" id="JBAMMX010000007">
    <property type="protein sequence ID" value="KAK6936837.1"/>
    <property type="molecule type" value="Genomic_DNA"/>
</dbReference>
<organism evidence="1 2">
    <name type="scientific">Dillenia turbinata</name>
    <dbReference type="NCBI Taxonomy" id="194707"/>
    <lineage>
        <taxon>Eukaryota</taxon>
        <taxon>Viridiplantae</taxon>
        <taxon>Streptophyta</taxon>
        <taxon>Embryophyta</taxon>
        <taxon>Tracheophyta</taxon>
        <taxon>Spermatophyta</taxon>
        <taxon>Magnoliopsida</taxon>
        <taxon>eudicotyledons</taxon>
        <taxon>Gunneridae</taxon>
        <taxon>Pentapetalae</taxon>
        <taxon>Dilleniales</taxon>
        <taxon>Dilleniaceae</taxon>
        <taxon>Dillenia</taxon>
    </lineage>
</organism>
<dbReference type="AlphaFoldDB" id="A0AAN8W0H0"/>
<keyword evidence="2" id="KW-1185">Reference proteome</keyword>
<dbReference type="Proteomes" id="UP001370490">
    <property type="component" value="Unassembled WGS sequence"/>
</dbReference>
<evidence type="ECO:0000313" key="1">
    <source>
        <dbReference type="EMBL" id="KAK6936837.1"/>
    </source>
</evidence>
<gene>
    <name evidence="1" type="ORF">RJ641_033867</name>
</gene>
<comment type="caution">
    <text evidence="1">The sequence shown here is derived from an EMBL/GenBank/DDBJ whole genome shotgun (WGS) entry which is preliminary data.</text>
</comment>
<protein>
    <submittedName>
        <fullName evidence="1">Uncharacterized protein</fullName>
    </submittedName>
</protein>
<feature type="non-terminal residue" evidence="1">
    <location>
        <position position="1"/>
    </location>
</feature>